<dbReference type="EMBL" id="CP042305">
    <property type="protein sequence ID" value="QDZ15718.1"/>
    <property type="molecule type" value="Genomic_DNA"/>
</dbReference>
<dbReference type="Proteomes" id="UP000320216">
    <property type="component" value="Chromosome"/>
</dbReference>
<evidence type="ECO:0000313" key="2">
    <source>
        <dbReference type="EMBL" id="QDZ15718.1"/>
    </source>
</evidence>
<dbReference type="PROSITE" id="PS51257">
    <property type="entry name" value="PROKAR_LIPOPROTEIN"/>
    <property type="match status" value="1"/>
</dbReference>
<dbReference type="Gene3D" id="3.40.190.10">
    <property type="entry name" value="Periplasmic binding protein-like II"/>
    <property type="match status" value="2"/>
</dbReference>
<sequence>MKFSPMRRVLVATASVAAATLALAGCSGFGGTSNSSGGKVTISFLTQNDAADTAQGKALIAAFEKKYPNIKVKMDTQPAGTQGDNLMKTKLSTKTMDDVFHYNSGSLFQALNPKTTMVDLSNESWVKDLDKNFKEVVTAGGKVYGAPLGTSQAGGILYNKKIYEKLGLSVPTTWDEFVANSKKIASADPGVTPILQSYGDTWTSQLLVLGDFANVAKQDPNWASNYTNNKGDAKYVNPPAFEGFQHTAEIRTDGLVNKDFASMTNAQAMDALATGKAAQYPMLTGAIATVEQDNPDSVNDIGVFAIPAASSSVTSLTVWEPNALYIPNTTTGDKLDAAKKFVAFLNSPAGCDVQNKTGAAAGPYSTSACTLPSSVPALIGDVQNYIKDDKASVALEFLSPIKGPNLETILVGVGSGTTTAQVGAQQYDQDVKAQAQQLGIKGW</sequence>
<name>A0A5B8M4R6_9MICO</name>
<proteinExistence type="predicted"/>
<protein>
    <submittedName>
        <fullName evidence="2">Extracellular solute-binding protein</fullName>
    </submittedName>
</protein>
<dbReference type="RefSeq" id="WP_146321752.1">
    <property type="nucleotide sequence ID" value="NZ_CP042305.1"/>
</dbReference>
<dbReference type="OrthoDB" id="2509690at2"/>
<dbReference type="InterPro" id="IPR006059">
    <property type="entry name" value="SBP"/>
</dbReference>
<dbReference type="AlphaFoldDB" id="A0A5B8M4R6"/>
<dbReference type="Pfam" id="PF01547">
    <property type="entry name" value="SBP_bac_1"/>
    <property type="match status" value="1"/>
</dbReference>
<dbReference type="InterPro" id="IPR050490">
    <property type="entry name" value="Bact_solute-bd_prot1"/>
</dbReference>
<evidence type="ECO:0000256" key="1">
    <source>
        <dbReference type="SAM" id="SignalP"/>
    </source>
</evidence>
<feature type="chain" id="PRO_5022970828" evidence="1">
    <location>
        <begin position="25"/>
        <end position="443"/>
    </location>
</feature>
<dbReference type="PANTHER" id="PTHR43649">
    <property type="entry name" value="ARABINOSE-BINDING PROTEIN-RELATED"/>
    <property type="match status" value="1"/>
</dbReference>
<dbReference type="KEGG" id="huw:FPZ11_13985"/>
<feature type="signal peptide" evidence="1">
    <location>
        <begin position="1"/>
        <end position="24"/>
    </location>
</feature>
<reference evidence="2 3" key="1">
    <citation type="submission" date="2019-07" db="EMBL/GenBank/DDBJ databases">
        <title>Full genome sequence of Humibacter sp. WJ7-1.</title>
        <authorList>
            <person name="Im W.-T."/>
        </authorList>
    </citation>
    <scope>NUCLEOTIDE SEQUENCE [LARGE SCALE GENOMIC DNA]</scope>
    <source>
        <strain evidence="2 3">WJ7-1</strain>
    </source>
</reference>
<gene>
    <name evidence="2" type="ORF">FPZ11_13985</name>
</gene>
<keyword evidence="3" id="KW-1185">Reference proteome</keyword>
<keyword evidence="1" id="KW-0732">Signal</keyword>
<accession>A0A5B8M4R6</accession>
<dbReference type="SUPFAM" id="SSF53850">
    <property type="entry name" value="Periplasmic binding protein-like II"/>
    <property type="match status" value="1"/>
</dbReference>
<evidence type="ECO:0000313" key="3">
    <source>
        <dbReference type="Proteomes" id="UP000320216"/>
    </source>
</evidence>
<organism evidence="2 3">
    <name type="scientific">Humibacter ginsenosidimutans</name>
    <dbReference type="NCBI Taxonomy" id="2599293"/>
    <lineage>
        <taxon>Bacteria</taxon>
        <taxon>Bacillati</taxon>
        <taxon>Actinomycetota</taxon>
        <taxon>Actinomycetes</taxon>
        <taxon>Micrococcales</taxon>
        <taxon>Microbacteriaceae</taxon>
        <taxon>Humibacter</taxon>
    </lineage>
</organism>